<keyword evidence="2" id="KW-0479">Metal-binding</keyword>
<evidence type="ECO:0000256" key="2">
    <source>
        <dbReference type="ARBA" id="ARBA00022723"/>
    </source>
</evidence>
<keyword evidence="7" id="KW-1185">Reference proteome</keyword>
<comment type="caution">
    <text evidence="6">The sequence shown here is derived from an EMBL/GenBank/DDBJ whole genome shotgun (WGS) entry which is preliminary data.</text>
</comment>
<organism evidence="6 7">
    <name type="scientific">Cyanobium gracile UHCC 0139</name>
    <dbReference type="NCBI Taxonomy" id="3110308"/>
    <lineage>
        <taxon>Bacteria</taxon>
        <taxon>Bacillati</taxon>
        <taxon>Cyanobacteriota</taxon>
        <taxon>Cyanophyceae</taxon>
        <taxon>Synechococcales</taxon>
        <taxon>Prochlorococcaceae</taxon>
        <taxon>Cyanobium</taxon>
    </lineage>
</organism>
<dbReference type="RefSeq" id="WP_323305982.1">
    <property type="nucleotide sequence ID" value="NZ_JAYGHX010000007.1"/>
</dbReference>
<name>A0ABU5RWB5_9CYAN</name>
<keyword evidence="4" id="KW-0862">Zinc</keyword>
<comment type="similarity">
    <text evidence="5">Belongs to the creatininase superfamily.</text>
</comment>
<protein>
    <submittedName>
        <fullName evidence="6">Creatininase family protein</fullName>
    </submittedName>
</protein>
<reference evidence="6 7" key="1">
    <citation type="submission" date="2023-12" db="EMBL/GenBank/DDBJ databases">
        <title>Baltic Sea Cyanobacteria.</title>
        <authorList>
            <person name="Delbaje E."/>
            <person name="Fewer D.P."/>
            <person name="Shishido T.K."/>
        </authorList>
    </citation>
    <scope>NUCLEOTIDE SEQUENCE [LARGE SCALE GENOMIC DNA]</scope>
    <source>
        <strain evidence="6 7">UHCC 0139</strain>
    </source>
</reference>
<dbReference type="Proteomes" id="UP001304461">
    <property type="component" value="Unassembled WGS sequence"/>
</dbReference>
<gene>
    <name evidence="6" type="ORF">VB738_12185</name>
</gene>
<evidence type="ECO:0000313" key="7">
    <source>
        <dbReference type="Proteomes" id="UP001304461"/>
    </source>
</evidence>
<dbReference type="Gene3D" id="3.40.50.10310">
    <property type="entry name" value="Creatininase"/>
    <property type="match status" value="1"/>
</dbReference>
<evidence type="ECO:0000256" key="1">
    <source>
        <dbReference type="ARBA" id="ARBA00001947"/>
    </source>
</evidence>
<dbReference type="PANTHER" id="PTHR35005">
    <property type="entry name" value="3-DEHYDRO-SCYLLO-INOSOSE HYDROLASE"/>
    <property type="match status" value="1"/>
</dbReference>
<dbReference type="InterPro" id="IPR024087">
    <property type="entry name" value="Creatininase-like_sf"/>
</dbReference>
<dbReference type="InterPro" id="IPR003785">
    <property type="entry name" value="Creatininase/forma_Hydrolase"/>
</dbReference>
<evidence type="ECO:0000256" key="3">
    <source>
        <dbReference type="ARBA" id="ARBA00022801"/>
    </source>
</evidence>
<evidence type="ECO:0000313" key="6">
    <source>
        <dbReference type="EMBL" id="MEA5392016.1"/>
    </source>
</evidence>
<proteinExistence type="inferred from homology"/>
<dbReference type="EMBL" id="JAYGHX010000007">
    <property type="protein sequence ID" value="MEA5392016.1"/>
    <property type="molecule type" value="Genomic_DNA"/>
</dbReference>
<dbReference type="PANTHER" id="PTHR35005:SF1">
    <property type="entry name" value="2-AMINO-5-FORMYLAMINO-6-RIBOSYLAMINOPYRIMIDIN-4(3H)-ONE 5'-MONOPHOSPHATE DEFORMYLASE"/>
    <property type="match status" value="1"/>
</dbReference>
<accession>A0ABU5RWB5</accession>
<dbReference type="SUPFAM" id="SSF102215">
    <property type="entry name" value="Creatininase"/>
    <property type="match status" value="1"/>
</dbReference>
<evidence type="ECO:0000256" key="4">
    <source>
        <dbReference type="ARBA" id="ARBA00022833"/>
    </source>
</evidence>
<dbReference type="Pfam" id="PF02633">
    <property type="entry name" value="Creatininase"/>
    <property type="match status" value="1"/>
</dbReference>
<keyword evidence="3" id="KW-0378">Hydrolase</keyword>
<comment type="cofactor">
    <cofactor evidence="1">
        <name>Zn(2+)</name>
        <dbReference type="ChEBI" id="CHEBI:29105"/>
    </cofactor>
</comment>
<sequence length="268" mass="28291">MPPSTERRLASLSWTTVREQAARPGSTVLWPLGAVEQHGPLLPLGTDALFAERVAEAVLDRLAPDLPIWRLPLQSLGFSPEHLGFPGTLSLPAGLLIDLVRAVGRGVAAAGFRRLVLFNAHGGQIGLLEAAARELRVLEPDLAVLPCFLWRGADGLAALIPEPERSNGLHAGLAETSLMLCLEPAFAGPLPAADGPGETLAPPAGWSLEGACPSAWRTQEISASGVIGDPSGASEELGRQLFGLLVESWEQRLEALLRSDWPPTSGRA</sequence>
<evidence type="ECO:0000256" key="5">
    <source>
        <dbReference type="ARBA" id="ARBA00024029"/>
    </source>
</evidence>